<evidence type="ECO:0000313" key="7">
    <source>
        <dbReference type="Proteomes" id="UP001500962"/>
    </source>
</evidence>
<feature type="region of interest" description="Disordered" evidence="2">
    <location>
        <begin position="60"/>
        <end position="110"/>
    </location>
</feature>
<dbReference type="PANTHER" id="PTHR30483:SF6">
    <property type="entry name" value="PERIPLASMIC BINDING PROTEIN OF ABC TRANSPORTER FOR NATURAL AMINO ACIDS"/>
    <property type="match status" value="1"/>
</dbReference>
<dbReference type="AlphaFoldDB" id="A0AAV3SCX3"/>
<dbReference type="InterPro" id="IPR028081">
    <property type="entry name" value="Leu-bd"/>
</dbReference>
<dbReference type="EMBL" id="CP095005">
    <property type="protein sequence ID" value="UOO94399.1"/>
    <property type="molecule type" value="Genomic_DNA"/>
</dbReference>
<feature type="region of interest" description="Disordered" evidence="2">
    <location>
        <begin position="1"/>
        <end position="38"/>
    </location>
</feature>
<gene>
    <name evidence="4" type="ORF">GCM10008985_02170</name>
    <name evidence="5" type="ORF">MUK72_10525</name>
</gene>
<dbReference type="Gene3D" id="3.40.50.2300">
    <property type="match status" value="2"/>
</dbReference>
<accession>A0AAV3SCX3</accession>
<keyword evidence="1" id="KW-0732">Signal</keyword>
<dbReference type="Pfam" id="PF13458">
    <property type="entry name" value="Peripla_BP_6"/>
    <property type="match status" value="1"/>
</dbReference>
<evidence type="ECO:0000313" key="6">
    <source>
        <dbReference type="Proteomes" id="UP000830542"/>
    </source>
</evidence>
<reference evidence="4" key="3">
    <citation type="submission" date="2023-12" db="EMBL/GenBank/DDBJ databases">
        <authorList>
            <person name="Sun Q."/>
            <person name="Inoue M."/>
        </authorList>
    </citation>
    <scope>NUCLEOTIDE SEQUENCE</scope>
    <source>
        <strain evidence="4">JCM 12289</strain>
    </source>
</reference>
<dbReference type="RefSeq" id="WP_244700074.1">
    <property type="nucleotide sequence ID" value="NZ_BAAADN010000002.1"/>
</dbReference>
<proteinExistence type="predicted"/>
<reference evidence="4" key="1">
    <citation type="journal article" date="2014" name="Int. J. Syst. Evol. Microbiol.">
        <title>Complete genome sequence of Corynebacterium casei LMG S-19264T (=DSM 44701T), isolated from a smear-ripened cheese.</title>
        <authorList>
            <consortium name="US DOE Joint Genome Institute (JGI-PGF)"/>
            <person name="Walter F."/>
            <person name="Albersmeier A."/>
            <person name="Kalinowski J."/>
            <person name="Ruckert C."/>
        </authorList>
    </citation>
    <scope>NUCLEOTIDE SEQUENCE</scope>
    <source>
        <strain evidence="4">JCM 12289</strain>
    </source>
</reference>
<evidence type="ECO:0000256" key="2">
    <source>
        <dbReference type="SAM" id="MobiDB-lite"/>
    </source>
</evidence>
<dbReference type="InterPro" id="IPR028082">
    <property type="entry name" value="Peripla_BP_I"/>
</dbReference>
<evidence type="ECO:0000259" key="3">
    <source>
        <dbReference type="Pfam" id="PF13458"/>
    </source>
</evidence>
<dbReference type="GeneID" id="71762287"/>
<keyword evidence="6" id="KW-1185">Reference proteome</keyword>
<dbReference type="EMBL" id="BAAADN010000002">
    <property type="protein sequence ID" value="GAA0450198.1"/>
    <property type="molecule type" value="Genomic_DNA"/>
</dbReference>
<name>A0AAV3SCX3_HALDO</name>
<evidence type="ECO:0000313" key="5">
    <source>
        <dbReference type="EMBL" id="UOO94399.1"/>
    </source>
</evidence>
<protein>
    <submittedName>
        <fullName evidence="5">ABC transporter substrate-binding protein</fullName>
    </submittedName>
</protein>
<evidence type="ECO:0000256" key="1">
    <source>
        <dbReference type="ARBA" id="ARBA00022729"/>
    </source>
</evidence>
<organism evidence="4 7">
    <name type="scientific">Halococcus dombrowskii</name>
    <dbReference type="NCBI Taxonomy" id="179637"/>
    <lineage>
        <taxon>Archaea</taxon>
        <taxon>Methanobacteriati</taxon>
        <taxon>Methanobacteriota</taxon>
        <taxon>Stenosarchaea group</taxon>
        <taxon>Halobacteria</taxon>
        <taxon>Halobacteriales</taxon>
        <taxon>Halococcaceae</taxon>
        <taxon>Halococcus</taxon>
    </lineage>
</organism>
<feature type="domain" description="Leucine-binding protein" evidence="3">
    <location>
        <begin position="100"/>
        <end position="439"/>
    </location>
</feature>
<dbReference type="CDD" id="cd06345">
    <property type="entry name" value="PBP1_ABC_ligand_binding-like"/>
    <property type="match status" value="1"/>
</dbReference>
<dbReference type="InterPro" id="IPR051010">
    <property type="entry name" value="BCAA_transport"/>
</dbReference>
<dbReference type="KEGG" id="hdo:MUK72_10525"/>
<reference evidence="5" key="2">
    <citation type="submission" date="2022-04" db="EMBL/GenBank/DDBJ databases">
        <title>Sequencing and genomic assembly of Halococcus dombrowskii.</title>
        <authorList>
            <person name="Lim S.W."/>
            <person name="MacLea K.S."/>
        </authorList>
    </citation>
    <scope>NUCLEOTIDE SEQUENCE</scope>
    <source>
        <strain evidence="5">H4</strain>
    </source>
</reference>
<sequence>MATDGNEKRTKPTDESDRSSDSNDGRNSGRNRRTFLRATGGAALATTVAGCLSLGGGGGGGGGSGGNNSSGGGTGSGGSGGNGSGGNGSSGGASADIEGPVTIGALAPNPENDPIGGSIVNGARLAVQQLNDDGGIGGAEVKLEVGNTESDPSTGQQRYRELVLNKNADVTTGIFTSEVLLNIVEDMAQQRKLHITAGAATTEISRMIAEEYDKYKYHFRAGPLNDFDLGRNLLDFGEANFETMGWGSTFSMIEDYAWTEPISELFEKRLGGIGVDVAGSERYASGTTNFGPLYDDVASSDADGVFTAMAHTGTEAIVQWAKQQRPFGFAGIHVPMQLPSYYESVNGACLYGVTQTSATPQSKVTEKTQPFVKAYNDEFDGYPVYTGYHAYDAVKLYAAMVEQTGTKDADELVSAMEQSSFTGTTGTLKFYGKDKKYPHDPIYGENAMYPVFLQWQEGQNGGGVQEVIWPKQYETANYQQPAWI</sequence>
<dbReference type="Proteomes" id="UP001500962">
    <property type="component" value="Unassembled WGS sequence"/>
</dbReference>
<feature type="compositionally biased region" description="Basic and acidic residues" evidence="2">
    <location>
        <begin position="1"/>
        <end position="24"/>
    </location>
</feature>
<evidence type="ECO:0000313" key="4">
    <source>
        <dbReference type="EMBL" id="GAA0450198.1"/>
    </source>
</evidence>
<dbReference type="Proteomes" id="UP000830542">
    <property type="component" value="Chromosome"/>
</dbReference>
<dbReference type="PANTHER" id="PTHR30483">
    <property type="entry name" value="LEUCINE-SPECIFIC-BINDING PROTEIN"/>
    <property type="match status" value="1"/>
</dbReference>
<dbReference type="SUPFAM" id="SSF53822">
    <property type="entry name" value="Periplasmic binding protein-like I"/>
    <property type="match status" value="1"/>
</dbReference>
<feature type="compositionally biased region" description="Gly residues" evidence="2">
    <location>
        <begin position="60"/>
        <end position="91"/>
    </location>
</feature>